<evidence type="ECO:0000313" key="4">
    <source>
        <dbReference type="EMBL" id="VAW59046.1"/>
    </source>
</evidence>
<dbReference type="InterPro" id="IPR013517">
    <property type="entry name" value="FG-GAP"/>
</dbReference>
<reference evidence="4" key="1">
    <citation type="submission" date="2018-06" db="EMBL/GenBank/DDBJ databases">
        <authorList>
            <person name="Zhirakovskaya E."/>
        </authorList>
    </citation>
    <scope>NUCLEOTIDE SEQUENCE</scope>
</reference>
<evidence type="ECO:0000256" key="2">
    <source>
        <dbReference type="ARBA" id="ARBA00022737"/>
    </source>
</evidence>
<sequence length="530" mass="56148">PFTPIDANISDGVQFKAVDHVVTRPLFDHINDKYKLLSCNGESCSESEVIDGAESFVETINYIKADNVNTQFTTLNFGSSIDISADGKTMAIGDAGNFIDIDLNIFNGTVAIFTNTNGSWAQQMRFVANGIEIDEGFGATVSLSADGNTLAVSAIADKSNHIGVTNGTSAPSLRDTTGEHAGAVYVFTRTNNIWTRQAYIKPDRRASHYRFGTSLNISADGNTLAIGTTISFYNGSPNLAYVYTRDINTWSQNAVLSGGSNTDIGDVFGAQVSISGDGLTLAVSAIGEDSQGIGIDNENIADIAPPSQTDNTATSSGAIYIFTRDTLPTIDTWSQQAYIKASNTENADSLGTAITLSNDGNTLAVAALGEDSNDRNNEIDNTSLNSGAVYIYTRNNSIWSQQDYLKADNIHANAGFGSALDLSDNGNTLAIGARKEKSSAIGYSGDQIDSEFESGAAYLFIRDTNNKWNQKAYLKASNPDIGDAFGDSISLSGDASILAVGAPNEQSSSLGINNDQLNNDDGNKGAVYVY</sequence>
<dbReference type="InterPro" id="IPR028994">
    <property type="entry name" value="Integrin_alpha_N"/>
</dbReference>
<feature type="non-terminal residue" evidence="4">
    <location>
        <position position="1"/>
    </location>
</feature>
<dbReference type="AlphaFoldDB" id="A0A3B0XRR2"/>
<protein>
    <submittedName>
        <fullName evidence="4">Uncharacterized protein</fullName>
    </submittedName>
</protein>
<keyword evidence="3" id="KW-0325">Glycoprotein</keyword>
<dbReference type="Gene3D" id="2.130.10.130">
    <property type="entry name" value="Integrin alpha, N-terminal"/>
    <property type="match status" value="3"/>
</dbReference>
<evidence type="ECO:0000256" key="3">
    <source>
        <dbReference type="ARBA" id="ARBA00023180"/>
    </source>
</evidence>
<dbReference type="PANTHER" id="PTHR36220">
    <property type="entry name" value="UNNAMED PRODUCT"/>
    <property type="match status" value="1"/>
</dbReference>
<dbReference type="EMBL" id="UOFG01000060">
    <property type="protein sequence ID" value="VAW59046.1"/>
    <property type="molecule type" value="Genomic_DNA"/>
</dbReference>
<name>A0A3B0XRR2_9ZZZZ</name>
<dbReference type="Pfam" id="PF14312">
    <property type="entry name" value="FG-GAP_2"/>
    <property type="match status" value="2"/>
</dbReference>
<dbReference type="PANTHER" id="PTHR36220:SF1">
    <property type="entry name" value="GAMMA TUBULIN COMPLEX COMPONENT C-TERMINAL DOMAIN-CONTAINING PROTEIN"/>
    <property type="match status" value="1"/>
</dbReference>
<organism evidence="4">
    <name type="scientific">hydrothermal vent metagenome</name>
    <dbReference type="NCBI Taxonomy" id="652676"/>
    <lineage>
        <taxon>unclassified sequences</taxon>
        <taxon>metagenomes</taxon>
        <taxon>ecological metagenomes</taxon>
    </lineage>
</organism>
<accession>A0A3B0XRR2</accession>
<keyword evidence="2" id="KW-0677">Repeat</keyword>
<dbReference type="SUPFAM" id="SSF82171">
    <property type="entry name" value="DPP6 N-terminal domain-like"/>
    <property type="match status" value="1"/>
</dbReference>
<gene>
    <name evidence="4" type="ORF">MNBD_GAMMA11-217</name>
</gene>
<keyword evidence="1" id="KW-0732">Signal</keyword>
<proteinExistence type="predicted"/>
<evidence type="ECO:0000256" key="1">
    <source>
        <dbReference type="ARBA" id="ARBA00022729"/>
    </source>
</evidence>
<dbReference type="SMART" id="SM00191">
    <property type="entry name" value="Int_alpha"/>
    <property type="match status" value="2"/>
</dbReference>
<dbReference type="InterPro" id="IPR013519">
    <property type="entry name" value="Int_alpha_beta-p"/>
</dbReference>